<dbReference type="InterPro" id="IPR005145">
    <property type="entry name" value="Sua5_C"/>
</dbReference>
<evidence type="ECO:0000256" key="7">
    <source>
        <dbReference type="ARBA" id="ARBA00022694"/>
    </source>
</evidence>
<dbReference type="Pfam" id="PF01300">
    <property type="entry name" value="Sua5_yciO_yrdC"/>
    <property type="match status" value="1"/>
</dbReference>
<dbReference type="Gene3D" id="3.90.870.10">
    <property type="entry name" value="DHBP synthase"/>
    <property type="match status" value="1"/>
</dbReference>
<feature type="binding site" evidence="14">
    <location>
        <position position="116"/>
    </location>
    <ligand>
        <name>L-threonine</name>
        <dbReference type="ChEBI" id="CHEBI:57926"/>
    </ligand>
</feature>
<evidence type="ECO:0000256" key="14">
    <source>
        <dbReference type="PIRSR" id="PIRSR004930-1"/>
    </source>
</evidence>
<dbReference type="GO" id="GO:0003725">
    <property type="term" value="F:double-stranded RNA binding"/>
    <property type="evidence" value="ECO:0007669"/>
    <property type="project" value="UniProtKB-UniRule"/>
</dbReference>
<comment type="catalytic activity">
    <reaction evidence="12 13">
        <text>L-threonine + hydrogencarbonate + ATP = L-threonylcarbamoyladenylate + diphosphate + H2O</text>
        <dbReference type="Rhea" id="RHEA:36407"/>
        <dbReference type="ChEBI" id="CHEBI:15377"/>
        <dbReference type="ChEBI" id="CHEBI:17544"/>
        <dbReference type="ChEBI" id="CHEBI:30616"/>
        <dbReference type="ChEBI" id="CHEBI:33019"/>
        <dbReference type="ChEBI" id="CHEBI:57926"/>
        <dbReference type="ChEBI" id="CHEBI:73682"/>
        <dbReference type="EC" id="2.7.7.87"/>
    </reaction>
</comment>
<gene>
    <name evidence="16" type="ORF">D3P04_06350</name>
</gene>
<dbReference type="PROSITE" id="PS51163">
    <property type="entry name" value="YRDC"/>
    <property type="match status" value="1"/>
</dbReference>
<evidence type="ECO:0000313" key="17">
    <source>
        <dbReference type="Proteomes" id="UP000284202"/>
    </source>
</evidence>
<feature type="binding site" evidence="14">
    <location>
        <position position="57"/>
    </location>
    <ligand>
        <name>ATP</name>
        <dbReference type="ChEBI" id="CHEBI:30616"/>
    </ligand>
</feature>
<keyword evidence="6 13" id="KW-0808">Transferase</keyword>
<comment type="subcellular location">
    <subcellularLocation>
        <location evidence="1 13">Cytoplasm</location>
    </subcellularLocation>
</comment>
<dbReference type="GO" id="GO:0000049">
    <property type="term" value="F:tRNA binding"/>
    <property type="evidence" value="ECO:0007669"/>
    <property type="project" value="TreeGrafter"/>
</dbReference>
<accession>A0A418T2J0</accession>
<name>A0A418T2J0_9RHOB</name>
<dbReference type="RefSeq" id="WP_119747017.1">
    <property type="nucleotide sequence ID" value="NZ_QZCG01000003.1"/>
</dbReference>
<keyword evidence="9 13" id="KW-0547">Nucleotide-binding</keyword>
<dbReference type="OrthoDB" id="9814580at2"/>
<evidence type="ECO:0000256" key="5">
    <source>
        <dbReference type="ARBA" id="ARBA00022490"/>
    </source>
</evidence>
<sequence>MIIDSSSEDAVSLAVATLKRHELVALPTETVYGLAGLSTSPEAIARIYAAKGRPSSNPLISHVTDLAMAQEYADFDPVSRKLAEIFWPGPLTLILPLRQGGIDRSSTAGQELAALRAPAGFAHEVIAELGLPVAAPSANTSGRISPTTARHVAEDLGDRVSLIVDGGPTRLGVESTVLRAGEAGLAILRQGALTAEDIAAATDMPVIEANSDDVRLSPGTLSSHYAPKAMLRLNVRKVEPGEVLLAFGPEPITGMGAAAAVFNLSHAGDLAEAARNLFDLMHRADKTGADRIAVAPIPQQGLGLAISDRLRRAAAPRG</sequence>
<dbReference type="InterPro" id="IPR017945">
    <property type="entry name" value="DHBP_synth_RibB-like_a/b_dom"/>
</dbReference>
<keyword evidence="17" id="KW-1185">Reference proteome</keyword>
<dbReference type="PIRSF" id="PIRSF004930">
    <property type="entry name" value="Tln_factor_SUA5"/>
    <property type="match status" value="1"/>
</dbReference>
<dbReference type="InterPro" id="IPR010923">
    <property type="entry name" value="T(6)A37_SUA5"/>
</dbReference>
<comment type="function">
    <text evidence="13">Required for the formation of a threonylcarbamoyl group on adenosine at position 37 (t(6)A37) in tRNAs that read codons beginning with adenine.</text>
</comment>
<reference evidence="17" key="1">
    <citation type="submission" date="2018-09" db="EMBL/GenBank/DDBJ databases">
        <title>Acidovorax cavernicola nov. sp. isolated from Gruta de las Maravillas (Aracena, Spain).</title>
        <authorList>
            <person name="Jurado V."/>
            <person name="Gutierrez-Patricio S."/>
            <person name="Gonzalez-Pimentel J.L."/>
            <person name="Miller A.Z."/>
            <person name="Laiz L."/>
            <person name="Saiz-Jimenez C."/>
        </authorList>
    </citation>
    <scope>NUCLEOTIDE SEQUENCE [LARGE SCALE GENOMIC DNA]</scope>
    <source>
        <strain evidence="17">1011MAR3C25</strain>
    </source>
</reference>
<feature type="binding site" evidence="14">
    <location>
        <position position="189"/>
    </location>
    <ligand>
        <name>ATP</name>
        <dbReference type="ChEBI" id="CHEBI:30616"/>
    </ligand>
</feature>
<evidence type="ECO:0000256" key="6">
    <source>
        <dbReference type="ARBA" id="ARBA00022679"/>
    </source>
</evidence>
<dbReference type="GO" id="GO:0008033">
    <property type="term" value="P:tRNA processing"/>
    <property type="evidence" value="ECO:0007669"/>
    <property type="project" value="UniProtKB-KW"/>
</dbReference>
<evidence type="ECO:0000256" key="1">
    <source>
        <dbReference type="ARBA" id="ARBA00004496"/>
    </source>
</evidence>
<feature type="binding site" evidence="14">
    <location>
        <position position="62"/>
    </location>
    <ligand>
        <name>L-threonine</name>
        <dbReference type="ChEBI" id="CHEBI:57926"/>
    </ligand>
</feature>
<evidence type="ECO:0000256" key="2">
    <source>
        <dbReference type="ARBA" id="ARBA00007663"/>
    </source>
</evidence>
<evidence type="ECO:0000256" key="9">
    <source>
        <dbReference type="ARBA" id="ARBA00022741"/>
    </source>
</evidence>
<dbReference type="PANTHER" id="PTHR17490:SF16">
    <property type="entry name" value="THREONYLCARBAMOYL-AMP SYNTHASE"/>
    <property type="match status" value="1"/>
</dbReference>
<feature type="domain" description="YrdC-like" evidence="15">
    <location>
        <begin position="8"/>
        <end position="193"/>
    </location>
</feature>
<comment type="similarity">
    <text evidence="2 13">Belongs to the SUA5 family.</text>
</comment>
<dbReference type="PANTHER" id="PTHR17490">
    <property type="entry name" value="SUA5"/>
    <property type="match status" value="1"/>
</dbReference>
<feature type="binding site" evidence="14">
    <location>
        <position position="30"/>
    </location>
    <ligand>
        <name>L-threonine</name>
        <dbReference type="ChEBI" id="CHEBI:57926"/>
    </ligand>
</feature>
<evidence type="ECO:0000313" key="16">
    <source>
        <dbReference type="EMBL" id="RJE87350.1"/>
    </source>
</evidence>
<dbReference type="Proteomes" id="UP000284202">
    <property type="component" value="Unassembled WGS sequence"/>
</dbReference>
<keyword evidence="5 13" id="KW-0963">Cytoplasm</keyword>
<dbReference type="Pfam" id="PF03481">
    <property type="entry name" value="Sua5_C"/>
    <property type="match status" value="1"/>
</dbReference>
<dbReference type="InterPro" id="IPR038385">
    <property type="entry name" value="Sua5/YwlC_C"/>
</dbReference>
<keyword evidence="8 13" id="KW-0548">Nucleotidyltransferase</keyword>
<dbReference type="GO" id="GO:0005524">
    <property type="term" value="F:ATP binding"/>
    <property type="evidence" value="ECO:0007669"/>
    <property type="project" value="UniProtKB-UniRule"/>
</dbReference>
<dbReference type="EC" id="2.7.7.87" evidence="3 13"/>
<organism evidence="16 17">
    <name type="scientific">Paracoccus onubensis</name>
    <dbReference type="NCBI Taxonomy" id="1675788"/>
    <lineage>
        <taxon>Bacteria</taxon>
        <taxon>Pseudomonadati</taxon>
        <taxon>Pseudomonadota</taxon>
        <taxon>Alphaproteobacteria</taxon>
        <taxon>Rhodobacterales</taxon>
        <taxon>Paracoccaceae</taxon>
        <taxon>Paracoccus</taxon>
    </lineage>
</organism>
<dbReference type="AlphaFoldDB" id="A0A418T2J0"/>
<feature type="binding site" evidence="14">
    <location>
        <position position="137"/>
    </location>
    <ligand>
        <name>ATP</name>
        <dbReference type="ChEBI" id="CHEBI:30616"/>
    </ligand>
</feature>
<evidence type="ECO:0000259" key="15">
    <source>
        <dbReference type="PROSITE" id="PS51163"/>
    </source>
</evidence>
<feature type="binding site" evidence="14">
    <location>
        <position position="145"/>
    </location>
    <ligand>
        <name>ATP</name>
        <dbReference type="ChEBI" id="CHEBI:30616"/>
    </ligand>
</feature>
<dbReference type="GO" id="GO:0006450">
    <property type="term" value="P:regulation of translational fidelity"/>
    <property type="evidence" value="ECO:0007669"/>
    <property type="project" value="TreeGrafter"/>
</dbReference>
<dbReference type="EMBL" id="QZCG01000003">
    <property type="protein sequence ID" value="RJE87350.1"/>
    <property type="molecule type" value="Genomic_DNA"/>
</dbReference>
<dbReference type="SUPFAM" id="SSF55821">
    <property type="entry name" value="YrdC/RibB"/>
    <property type="match status" value="1"/>
</dbReference>
<evidence type="ECO:0000256" key="10">
    <source>
        <dbReference type="ARBA" id="ARBA00022840"/>
    </source>
</evidence>
<feature type="binding site" evidence="14">
    <location>
        <position position="135"/>
    </location>
    <ligand>
        <name>L-threonine</name>
        <dbReference type="ChEBI" id="CHEBI:57926"/>
    </ligand>
</feature>
<feature type="binding site" evidence="14">
    <location>
        <position position="175"/>
    </location>
    <ligand>
        <name>L-threonine</name>
        <dbReference type="ChEBI" id="CHEBI:57926"/>
    </ligand>
</feature>
<evidence type="ECO:0000256" key="13">
    <source>
        <dbReference type="PIRNR" id="PIRNR004930"/>
    </source>
</evidence>
<evidence type="ECO:0000256" key="11">
    <source>
        <dbReference type="ARBA" id="ARBA00029774"/>
    </source>
</evidence>
<dbReference type="InterPro" id="IPR006070">
    <property type="entry name" value="Sua5-like_dom"/>
</dbReference>
<keyword evidence="7 13" id="KW-0819">tRNA processing</keyword>
<feature type="binding site" evidence="14">
    <location>
        <position position="53"/>
    </location>
    <ligand>
        <name>ATP</name>
        <dbReference type="ChEBI" id="CHEBI:30616"/>
    </ligand>
</feature>
<evidence type="ECO:0000256" key="3">
    <source>
        <dbReference type="ARBA" id="ARBA00012584"/>
    </source>
</evidence>
<evidence type="ECO:0000256" key="12">
    <source>
        <dbReference type="ARBA" id="ARBA00048366"/>
    </source>
</evidence>
<evidence type="ECO:0000256" key="4">
    <source>
        <dbReference type="ARBA" id="ARBA00015492"/>
    </source>
</evidence>
<proteinExistence type="inferred from homology"/>
<protein>
    <recommendedName>
        <fullName evidence="4 13">Threonylcarbamoyl-AMP synthase</fullName>
        <shortName evidence="13">TC-AMP synthase</shortName>
        <ecNumber evidence="3 13">2.7.7.87</ecNumber>
    </recommendedName>
    <alternativeName>
        <fullName evidence="11 13">L-threonylcarbamoyladenylate synthase</fullName>
    </alternativeName>
</protein>
<keyword evidence="10 13" id="KW-0067">ATP-binding</keyword>
<dbReference type="NCBIfam" id="TIGR00057">
    <property type="entry name" value="L-threonylcarbamoyladenylate synthase"/>
    <property type="match status" value="1"/>
</dbReference>
<dbReference type="InterPro" id="IPR050156">
    <property type="entry name" value="TC-AMP_synthase_SUA5"/>
</dbReference>
<evidence type="ECO:0000256" key="8">
    <source>
        <dbReference type="ARBA" id="ARBA00022695"/>
    </source>
</evidence>
<dbReference type="GO" id="GO:0005737">
    <property type="term" value="C:cytoplasm"/>
    <property type="evidence" value="ECO:0007669"/>
    <property type="project" value="UniProtKB-SubCell"/>
</dbReference>
<dbReference type="Gene3D" id="3.40.50.11030">
    <property type="entry name" value="Threonylcarbamoyl-AMP synthase, C-terminal domain"/>
    <property type="match status" value="1"/>
</dbReference>
<comment type="caution">
    <text evidence="16">The sequence shown here is derived from an EMBL/GenBank/DDBJ whole genome shotgun (WGS) entry which is preliminary data.</text>
</comment>
<dbReference type="GO" id="GO:0061710">
    <property type="term" value="F:L-threonylcarbamoyladenylate synthase"/>
    <property type="evidence" value="ECO:0007669"/>
    <property type="project" value="UniProtKB-EC"/>
</dbReference>
<feature type="binding site" evidence="14">
    <location>
        <position position="225"/>
    </location>
    <ligand>
        <name>ATP</name>
        <dbReference type="ChEBI" id="CHEBI:30616"/>
    </ligand>
</feature>